<organism evidence="1 2">
    <name type="scientific">Decorospora gaudefroyi</name>
    <dbReference type="NCBI Taxonomy" id="184978"/>
    <lineage>
        <taxon>Eukaryota</taxon>
        <taxon>Fungi</taxon>
        <taxon>Dikarya</taxon>
        <taxon>Ascomycota</taxon>
        <taxon>Pezizomycotina</taxon>
        <taxon>Dothideomycetes</taxon>
        <taxon>Pleosporomycetidae</taxon>
        <taxon>Pleosporales</taxon>
        <taxon>Pleosporineae</taxon>
        <taxon>Pleosporaceae</taxon>
        <taxon>Decorospora</taxon>
    </lineage>
</organism>
<dbReference type="EMBL" id="ML975786">
    <property type="protein sequence ID" value="KAF1828014.1"/>
    <property type="molecule type" value="Genomic_DNA"/>
</dbReference>
<keyword evidence="2" id="KW-1185">Reference proteome</keyword>
<reference evidence="1" key="1">
    <citation type="submission" date="2020-01" db="EMBL/GenBank/DDBJ databases">
        <authorList>
            <consortium name="DOE Joint Genome Institute"/>
            <person name="Haridas S."/>
            <person name="Albert R."/>
            <person name="Binder M."/>
            <person name="Bloem J."/>
            <person name="Labutti K."/>
            <person name="Salamov A."/>
            <person name="Andreopoulos B."/>
            <person name="Baker S.E."/>
            <person name="Barry K."/>
            <person name="Bills G."/>
            <person name="Bluhm B.H."/>
            <person name="Cannon C."/>
            <person name="Castanera R."/>
            <person name="Culley D.E."/>
            <person name="Daum C."/>
            <person name="Ezra D."/>
            <person name="Gonzalez J.B."/>
            <person name="Henrissat B."/>
            <person name="Kuo A."/>
            <person name="Liang C."/>
            <person name="Lipzen A."/>
            <person name="Lutzoni F."/>
            <person name="Magnuson J."/>
            <person name="Mondo S."/>
            <person name="Nolan M."/>
            <person name="Ohm R."/>
            <person name="Pangilinan J."/>
            <person name="Park H.-J."/>
            <person name="Ramirez L."/>
            <person name="Alfaro M."/>
            <person name="Sun H."/>
            <person name="Tritt A."/>
            <person name="Yoshinaga Y."/>
            <person name="Zwiers L.-H."/>
            <person name="Turgeon B.G."/>
            <person name="Goodwin S.B."/>
            <person name="Spatafora J.W."/>
            <person name="Crous P.W."/>
            <person name="Grigoriev I.V."/>
        </authorList>
    </citation>
    <scope>NUCLEOTIDE SEQUENCE</scope>
    <source>
        <strain evidence="1">P77</strain>
    </source>
</reference>
<proteinExistence type="predicted"/>
<name>A0A6A5K0T7_9PLEO</name>
<dbReference type="AlphaFoldDB" id="A0A6A5K0T7"/>
<dbReference type="Proteomes" id="UP000800040">
    <property type="component" value="Unassembled WGS sequence"/>
</dbReference>
<protein>
    <submittedName>
        <fullName evidence="1">Uncharacterized protein</fullName>
    </submittedName>
</protein>
<accession>A0A6A5K0T7</accession>
<gene>
    <name evidence="1" type="ORF">BDW02DRAFT_538764</name>
</gene>
<evidence type="ECO:0000313" key="2">
    <source>
        <dbReference type="Proteomes" id="UP000800040"/>
    </source>
</evidence>
<sequence>MITNIKVLIDNIEVNFMDLIKEKSSFIKDKHIDSINSFDSLYKFYLCKDAQRKSFILAIKNIDKHSVDKIMYSLNGV</sequence>
<evidence type="ECO:0000313" key="1">
    <source>
        <dbReference type="EMBL" id="KAF1828014.1"/>
    </source>
</evidence>
<feature type="non-terminal residue" evidence="1">
    <location>
        <position position="77"/>
    </location>
</feature>